<feature type="compositionally biased region" description="Low complexity" evidence="5">
    <location>
        <begin position="126"/>
        <end position="169"/>
    </location>
</feature>
<keyword evidence="4 6" id="KW-0472">Membrane</keyword>
<evidence type="ECO:0000256" key="1">
    <source>
        <dbReference type="ARBA" id="ARBA00004167"/>
    </source>
</evidence>
<evidence type="ECO:0000256" key="3">
    <source>
        <dbReference type="ARBA" id="ARBA00022989"/>
    </source>
</evidence>
<evidence type="ECO:0000313" key="10">
    <source>
        <dbReference type="Proteomes" id="UP000045706"/>
    </source>
</evidence>
<keyword evidence="9" id="KW-1185">Reference proteome</keyword>
<dbReference type="Proteomes" id="UP000044602">
    <property type="component" value="Unassembled WGS sequence"/>
</dbReference>
<dbReference type="InterPro" id="IPR051694">
    <property type="entry name" value="Immunoregulatory_rcpt-like"/>
</dbReference>
<keyword evidence="2 6" id="KW-0812">Transmembrane</keyword>
<evidence type="ECO:0000313" key="9">
    <source>
        <dbReference type="Proteomes" id="UP000044602"/>
    </source>
</evidence>
<evidence type="ECO:0000256" key="5">
    <source>
        <dbReference type="SAM" id="MobiDB-lite"/>
    </source>
</evidence>
<organism evidence="8 9">
    <name type="scientific">Verticillium longisporum</name>
    <name type="common">Verticillium dahliae var. longisporum</name>
    <dbReference type="NCBI Taxonomy" id="100787"/>
    <lineage>
        <taxon>Eukaryota</taxon>
        <taxon>Fungi</taxon>
        <taxon>Dikarya</taxon>
        <taxon>Ascomycota</taxon>
        <taxon>Pezizomycotina</taxon>
        <taxon>Sordariomycetes</taxon>
        <taxon>Hypocreomycetidae</taxon>
        <taxon>Glomerellales</taxon>
        <taxon>Plectosphaerellaceae</taxon>
        <taxon>Verticillium</taxon>
    </lineage>
</organism>
<protein>
    <submittedName>
        <fullName evidence="8">Uncharacterized protein</fullName>
    </submittedName>
</protein>
<feature type="compositionally biased region" description="Low complexity" evidence="5">
    <location>
        <begin position="213"/>
        <end position="243"/>
    </location>
</feature>
<dbReference type="EMBL" id="CVQI01004558">
    <property type="protein sequence ID" value="CRK13961.1"/>
    <property type="molecule type" value="Genomic_DNA"/>
</dbReference>
<dbReference type="EMBL" id="CVQH01023306">
    <property type="protein sequence ID" value="CRK34990.1"/>
    <property type="molecule type" value="Genomic_DNA"/>
</dbReference>
<gene>
    <name evidence="8" type="ORF">BN1708_016376</name>
    <name evidence="7" type="ORF">BN1723_010176</name>
</gene>
<feature type="compositionally biased region" description="Basic residues" evidence="5">
    <location>
        <begin position="1"/>
        <end position="11"/>
    </location>
</feature>
<dbReference type="PANTHER" id="PTHR15549">
    <property type="entry name" value="PAIRED IMMUNOGLOBULIN-LIKE TYPE 2 RECEPTOR"/>
    <property type="match status" value="1"/>
</dbReference>
<dbReference type="AlphaFoldDB" id="A0A0G4MLQ2"/>
<evidence type="ECO:0000256" key="2">
    <source>
        <dbReference type="ARBA" id="ARBA00022692"/>
    </source>
</evidence>
<feature type="transmembrane region" description="Helical" evidence="6">
    <location>
        <begin position="178"/>
        <end position="202"/>
    </location>
</feature>
<evidence type="ECO:0000256" key="6">
    <source>
        <dbReference type="SAM" id="Phobius"/>
    </source>
</evidence>
<proteinExistence type="predicted"/>
<dbReference type="GO" id="GO:0071944">
    <property type="term" value="C:cell periphery"/>
    <property type="evidence" value="ECO:0007669"/>
    <property type="project" value="UniProtKB-ARBA"/>
</dbReference>
<dbReference type="Proteomes" id="UP000045706">
    <property type="component" value="Unassembled WGS sequence"/>
</dbReference>
<accession>A0A0G4MLQ2</accession>
<reference evidence="9 10" key="1">
    <citation type="submission" date="2015-05" db="EMBL/GenBank/DDBJ databases">
        <authorList>
            <person name="Fogelqvist Johan"/>
        </authorList>
    </citation>
    <scope>NUCLEOTIDE SEQUENCE [LARGE SCALE GENOMIC DNA]</scope>
    <source>
        <strain evidence="8">VL1</strain>
        <strain evidence="7">VL2</strain>
    </source>
</reference>
<sequence>MCLPSFRRKKQAPAPVEQTSNVLHRDLTPAVLTKHNEVHGGPASTNSAVAEWSYNRTSAKYTGPAYTRHSPKRYRSDNYGTEASAPYCRTYAFPGGVRDYKCAPTPVAAIQSVEYTYSDQTDRQFETQTLSTDTESTTRDTTTASPPQTSDRSTPTSTSSSDPTTSAPVPEKRNSTPVGAIVGGTVGGVAVIVLLVLGVFLVRRRSSSKTDVAPASAAAADHGPTSPMQQYQQQGYPSSPPQSDGYAGAETKSGFVSPVLSGYAAPVSPGYEGHQGLQQQQDINQMSQPYAAAGPGGTQQSVVYEMGLEGSHHKGQLHELH</sequence>
<evidence type="ECO:0000313" key="8">
    <source>
        <dbReference type="EMBL" id="CRK34990.1"/>
    </source>
</evidence>
<keyword evidence="3 6" id="KW-1133">Transmembrane helix</keyword>
<feature type="region of interest" description="Disordered" evidence="5">
    <location>
        <begin position="1"/>
        <end position="25"/>
    </location>
</feature>
<dbReference type="GO" id="GO:0016020">
    <property type="term" value="C:membrane"/>
    <property type="evidence" value="ECO:0007669"/>
    <property type="project" value="UniProtKB-SubCell"/>
</dbReference>
<evidence type="ECO:0000256" key="4">
    <source>
        <dbReference type="ARBA" id="ARBA00023136"/>
    </source>
</evidence>
<feature type="region of interest" description="Disordered" evidence="5">
    <location>
        <begin position="120"/>
        <end position="176"/>
    </location>
</feature>
<name>A0A0G4MLQ2_VERLO</name>
<evidence type="ECO:0000313" key="7">
    <source>
        <dbReference type="EMBL" id="CRK13961.1"/>
    </source>
</evidence>
<feature type="region of interest" description="Disordered" evidence="5">
    <location>
        <begin position="207"/>
        <end position="251"/>
    </location>
</feature>
<comment type="subcellular location">
    <subcellularLocation>
        <location evidence="1">Membrane</location>
        <topology evidence="1">Single-pass membrane protein</topology>
    </subcellularLocation>
</comment>